<comment type="similarity">
    <text evidence="1">Belongs to the carbohydrate kinase PfkB family.</text>
</comment>
<evidence type="ECO:0000256" key="5">
    <source>
        <dbReference type="ARBA" id="ARBA00022840"/>
    </source>
</evidence>
<dbReference type="PATRIC" id="fig|242163.4.peg.5935"/>
<name>A0A0L0MCP8_9BURK</name>
<keyword evidence="2 7" id="KW-0808">Transferase</keyword>
<evidence type="ECO:0000256" key="1">
    <source>
        <dbReference type="ARBA" id="ARBA00010688"/>
    </source>
</evidence>
<reference evidence="8" key="1">
    <citation type="submission" date="2015-06" db="EMBL/GenBank/DDBJ databases">
        <title>Comparative genomics of Burkholderia leaf nodule symbionts.</title>
        <authorList>
            <person name="Carlier A."/>
            <person name="Eberl L."/>
            <person name="Pinto-Carbo M."/>
        </authorList>
    </citation>
    <scope>NUCLEOTIDE SEQUENCE [LARGE SCALE GENOMIC DNA]</scope>
    <source>
        <strain evidence="8">UZHbot4</strain>
    </source>
</reference>
<feature type="domain" description="Carbohydrate kinase PfkB" evidence="6">
    <location>
        <begin position="46"/>
        <end position="299"/>
    </location>
</feature>
<dbReference type="Gene3D" id="3.40.1190.20">
    <property type="match status" value="1"/>
</dbReference>
<protein>
    <submittedName>
        <fullName evidence="7">Fructokinase</fullName>
        <ecNumber evidence="7">2.7.1.4</ecNumber>
    </submittedName>
</protein>
<proteinExistence type="inferred from homology"/>
<dbReference type="EMBL" id="LFJJ01000059">
    <property type="protein sequence ID" value="KND60492.1"/>
    <property type="molecule type" value="Genomic_DNA"/>
</dbReference>
<dbReference type="InterPro" id="IPR050306">
    <property type="entry name" value="PfkB_Carbo_kinase"/>
</dbReference>
<evidence type="ECO:0000256" key="3">
    <source>
        <dbReference type="ARBA" id="ARBA00022741"/>
    </source>
</evidence>
<accession>A0A0L0MCP8</accession>
<dbReference type="GO" id="GO:0008865">
    <property type="term" value="F:fructokinase activity"/>
    <property type="evidence" value="ECO:0007669"/>
    <property type="project" value="UniProtKB-EC"/>
</dbReference>
<dbReference type="PANTHER" id="PTHR43085">
    <property type="entry name" value="HEXOKINASE FAMILY MEMBER"/>
    <property type="match status" value="1"/>
</dbReference>
<evidence type="ECO:0000313" key="7">
    <source>
        <dbReference type="EMBL" id="KND60492.1"/>
    </source>
</evidence>
<dbReference type="OrthoDB" id="9795789at2"/>
<dbReference type="PANTHER" id="PTHR43085:SF1">
    <property type="entry name" value="PSEUDOURIDINE KINASE-RELATED"/>
    <property type="match status" value="1"/>
</dbReference>
<dbReference type="Pfam" id="PF00294">
    <property type="entry name" value="PfkB"/>
    <property type="match status" value="1"/>
</dbReference>
<gene>
    <name evidence="7" type="ORF">BVER_03766</name>
</gene>
<keyword evidence="8" id="KW-1185">Reference proteome</keyword>
<evidence type="ECO:0000259" key="6">
    <source>
        <dbReference type="Pfam" id="PF00294"/>
    </source>
</evidence>
<dbReference type="AlphaFoldDB" id="A0A0L0MCP8"/>
<evidence type="ECO:0000256" key="2">
    <source>
        <dbReference type="ARBA" id="ARBA00022679"/>
    </source>
</evidence>
<dbReference type="InterPro" id="IPR011611">
    <property type="entry name" value="PfkB_dom"/>
</dbReference>
<dbReference type="CDD" id="cd01166">
    <property type="entry name" value="KdgK"/>
    <property type="match status" value="1"/>
</dbReference>
<dbReference type="EC" id="2.7.1.4" evidence="7"/>
<dbReference type="GO" id="GO:0005524">
    <property type="term" value="F:ATP binding"/>
    <property type="evidence" value="ECO:0007669"/>
    <property type="project" value="UniProtKB-KW"/>
</dbReference>
<organism evidence="7 8">
    <name type="scientific">Candidatus Burkholderia verschuerenii</name>
    <dbReference type="NCBI Taxonomy" id="242163"/>
    <lineage>
        <taxon>Bacteria</taxon>
        <taxon>Pseudomonadati</taxon>
        <taxon>Pseudomonadota</taxon>
        <taxon>Betaproteobacteria</taxon>
        <taxon>Burkholderiales</taxon>
        <taxon>Burkholderiaceae</taxon>
        <taxon>Burkholderia</taxon>
    </lineage>
</organism>
<evidence type="ECO:0000256" key="4">
    <source>
        <dbReference type="ARBA" id="ARBA00022777"/>
    </source>
</evidence>
<dbReference type="RefSeq" id="WP_050453613.1">
    <property type="nucleotide sequence ID" value="NZ_LFJJ01000059.1"/>
</dbReference>
<sequence>MTQSGYVLTMGEILVEILATEIGQSFRRPGMLMGPYASGAPAIFIDQVAKAGSRCAIIGCVGDDDFGVLNTERLRGDGVDVSGISVIKSATTGSAFVTYREDGDRDFIYNIANSASGHLSVGEIREHLLKECGHFHVMGSSLFSFRIIEAMKKAIEAVKSNGGTVSFDPNIRKEMLRIPEMREALDFILDYTDVFLPSGHEVMLLANASSEQGAIDELLARGVREVVIKRGKDGCSRYDSNGVRHVPSLPVTEVDPTGAGDCFGGTYIACRAQGFDVDRALSYACAAGARAVTFRGPMEGTATLAELDAFIIERKGAQS</sequence>
<evidence type="ECO:0000313" key="8">
    <source>
        <dbReference type="Proteomes" id="UP000036959"/>
    </source>
</evidence>
<keyword evidence="3" id="KW-0547">Nucleotide-binding</keyword>
<dbReference type="SUPFAM" id="SSF53613">
    <property type="entry name" value="Ribokinase-like"/>
    <property type="match status" value="1"/>
</dbReference>
<dbReference type="InterPro" id="IPR029056">
    <property type="entry name" value="Ribokinase-like"/>
</dbReference>
<dbReference type="Proteomes" id="UP000036959">
    <property type="component" value="Unassembled WGS sequence"/>
</dbReference>
<comment type="caution">
    <text evidence="7">The sequence shown here is derived from an EMBL/GenBank/DDBJ whole genome shotgun (WGS) entry which is preliminary data.</text>
</comment>
<keyword evidence="4 7" id="KW-0418">Kinase</keyword>
<keyword evidence="5" id="KW-0067">ATP-binding</keyword>